<dbReference type="Gene3D" id="3.40.1030.10">
    <property type="entry name" value="Nucleoside phosphorylase/phosphoribosyltransferase catalytic domain"/>
    <property type="match status" value="1"/>
</dbReference>
<comment type="pathway">
    <text evidence="3">Amino-acid biosynthesis; L-tryptophan biosynthesis; L-tryptophan from chorismate: step 2/5.</text>
</comment>
<feature type="binding site" evidence="3">
    <location>
        <position position="119"/>
    </location>
    <ligand>
        <name>5-phospho-alpha-D-ribose 1-diphosphate</name>
        <dbReference type="ChEBI" id="CHEBI:58017"/>
    </ligand>
</feature>
<feature type="domain" description="Glycosyl transferase family 3 N-terminal" evidence="5">
    <location>
        <begin position="2"/>
        <end position="64"/>
    </location>
</feature>
<keyword evidence="3" id="KW-0822">Tryptophan biosynthesis</keyword>
<dbReference type="PANTHER" id="PTHR43285:SF2">
    <property type="entry name" value="ANTHRANILATE PHOSPHORIBOSYLTRANSFERASE"/>
    <property type="match status" value="1"/>
</dbReference>
<feature type="binding site" evidence="3">
    <location>
        <position position="79"/>
    </location>
    <ligand>
        <name>anthranilate</name>
        <dbReference type="ChEBI" id="CHEBI:16567"/>
        <label>1</label>
    </ligand>
</feature>
<feature type="binding site" evidence="3">
    <location>
        <position position="79"/>
    </location>
    <ligand>
        <name>5-phospho-alpha-D-ribose 1-diphosphate</name>
        <dbReference type="ChEBI" id="CHEBI:58017"/>
    </ligand>
</feature>
<comment type="subunit">
    <text evidence="3">Homodimer.</text>
</comment>
<comment type="catalytic activity">
    <reaction evidence="3">
        <text>N-(5-phospho-beta-D-ribosyl)anthranilate + diphosphate = 5-phospho-alpha-D-ribose 1-diphosphate + anthranilate</text>
        <dbReference type="Rhea" id="RHEA:11768"/>
        <dbReference type="ChEBI" id="CHEBI:16567"/>
        <dbReference type="ChEBI" id="CHEBI:18277"/>
        <dbReference type="ChEBI" id="CHEBI:33019"/>
        <dbReference type="ChEBI" id="CHEBI:58017"/>
        <dbReference type="EC" id="2.4.2.18"/>
    </reaction>
</comment>
<dbReference type="Proteomes" id="UP000006054">
    <property type="component" value="Chromosome"/>
</dbReference>
<feature type="binding site" evidence="3">
    <location>
        <position position="224"/>
    </location>
    <ligand>
        <name>Mg(2+)</name>
        <dbReference type="ChEBI" id="CHEBI:18420"/>
        <label>2</label>
    </ligand>
</feature>
<evidence type="ECO:0000259" key="5">
    <source>
        <dbReference type="Pfam" id="PF02885"/>
    </source>
</evidence>
<comment type="cofactor">
    <cofactor evidence="3">
        <name>Mg(2+)</name>
        <dbReference type="ChEBI" id="CHEBI:18420"/>
    </cofactor>
    <text evidence="3">Binds 2 magnesium ions per monomer.</text>
</comment>
<keyword evidence="3" id="KW-0460">Magnesium</keyword>
<feature type="binding site" evidence="3">
    <location>
        <position position="110"/>
    </location>
    <ligand>
        <name>anthranilate</name>
        <dbReference type="ChEBI" id="CHEBI:16567"/>
        <label>1</label>
    </ligand>
</feature>
<dbReference type="InterPro" id="IPR017459">
    <property type="entry name" value="Glycosyl_Trfase_fam3_N_dom"/>
</dbReference>
<dbReference type="AlphaFoldDB" id="I4ANV6"/>
<evidence type="ECO:0000259" key="4">
    <source>
        <dbReference type="Pfam" id="PF00591"/>
    </source>
</evidence>
<feature type="binding site" evidence="3">
    <location>
        <position position="165"/>
    </location>
    <ligand>
        <name>anthranilate</name>
        <dbReference type="ChEBI" id="CHEBI:16567"/>
        <label>2</label>
    </ligand>
</feature>
<dbReference type="HOGENOM" id="CLU_034315_3_1_10"/>
<comment type="caution">
    <text evidence="3">Lacks conserved residue(s) required for the propagation of feature annotation.</text>
</comment>
<feature type="binding site" evidence="3">
    <location>
        <begin position="82"/>
        <end position="83"/>
    </location>
    <ligand>
        <name>5-phospho-alpha-D-ribose 1-diphosphate</name>
        <dbReference type="ChEBI" id="CHEBI:58017"/>
    </ligand>
</feature>
<dbReference type="InterPro" id="IPR036320">
    <property type="entry name" value="Glycosyl_Trfase_fam3_N_dom_sf"/>
</dbReference>
<keyword evidence="2 3" id="KW-0808">Transferase</keyword>
<evidence type="ECO:0000313" key="7">
    <source>
        <dbReference type="Proteomes" id="UP000006054"/>
    </source>
</evidence>
<keyword evidence="7" id="KW-1185">Reference proteome</keyword>
<keyword evidence="3" id="KW-0057">Aromatic amino acid biosynthesis</keyword>
<protein>
    <recommendedName>
        <fullName evidence="3">Anthranilate phosphoribosyltransferase</fullName>
        <ecNumber evidence="3">2.4.2.18</ecNumber>
    </recommendedName>
</protein>
<feature type="domain" description="Glycosyl transferase family 3" evidence="4">
    <location>
        <begin position="72"/>
        <end position="323"/>
    </location>
</feature>
<keyword evidence="1 3" id="KW-0328">Glycosyltransferase</keyword>
<dbReference type="Gene3D" id="1.20.970.10">
    <property type="entry name" value="Transferase, Pyrimidine Nucleoside Phosphorylase, Chain C"/>
    <property type="match status" value="1"/>
</dbReference>
<dbReference type="OrthoDB" id="9806430at2"/>
<comment type="similarity">
    <text evidence="3">Belongs to the anthranilate phosphoribosyltransferase family.</text>
</comment>
<comment type="function">
    <text evidence="3">Catalyzes the transfer of the phosphoribosyl group of 5-phosphorylribose-1-pyrophosphate (PRPP) to anthranilate to yield N-(5'-phosphoribosyl)-anthranilate (PRA).</text>
</comment>
<dbReference type="HAMAP" id="MF_00211">
    <property type="entry name" value="TrpD"/>
    <property type="match status" value="1"/>
</dbReference>
<dbReference type="EMBL" id="CP003345">
    <property type="protein sequence ID" value="AFM05641.1"/>
    <property type="molecule type" value="Genomic_DNA"/>
</dbReference>
<gene>
    <name evidence="3" type="primary">trpD</name>
    <name evidence="6" type="ordered locus">Fleli_3312</name>
</gene>
<feature type="binding site" evidence="3">
    <location>
        <position position="225"/>
    </location>
    <ligand>
        <name>Mg(2+)</name>
        <dbReference type="ChEBI" id="CHEBI:18420"/>
        <label>1</label>
    </ligand>
</feature>
<dbReference type="GO" id="GO:0005829">
    <property type="term" value="C:cytosol"/>
    <property type="evidence" value="ECO:0007669"/>
    <property type="project" value="TreeGrafter"/>
</dbReference>
<dbReference type="KEGG" id="fli:Fleli_3312"/>
<dbReference type="GO" id="GO:0000162">
    <property type="term" value="P:L-tryptophan biosynthetic process"/>
    <property type="evidence" value="ECO:0007669"/>
    <property type="project" value="UniProtKB-UniRule"/>
</dbReference>
<evidence type="ECO:0000256" key="1">
    <source>
        <dbReference type="ARBA" id="ARBA00022676"/>
    </source>
</evidence>
<dbReference type="Pfam" id="PF02885">
    <property type="entry name" value="Glycos_trans_3N"/>
    <property type="match status" value="1"/>
</dbReference>
<keyword evidence="3" id="KW-0479">Metal-binding</keyword>
<dbReference type="UniPathway" id="UPA00035">
    <property type="reaction ID" value="UER00041"/>
</dbReference>
<evidence type="ECO:0000256" key="2">
    <source>
        <dbReference type="ARBA" id="ARBA00022679"/>
    </source>
</evidence>
<dbReference type="GO" id="GO:0004048">
    <property type="term" value="F:anthranilate phosphoribosyltransferase activity"/>
    <property type="evidence" value="ECO:0007669"/>
    <property type="project" value="UniProtKB-UniRule"/>
</dbReference>
<evidence type="ECO:0000313" key="6">
    <source>
        <dbReference type="EMBL" id="AFM05641.1"/>
    </source>
</evidence>
<reference evidence="7" key="1">
    <citation type="submission" date="2012-06" db="EMBL/GenBank/DDBJ databases">
        <title>The complete genome of Flexibacter litoralis DSM 6794.</title>
        <authorList>
            <person name="Lucas S."/>
            <person name="Copeland A."/>
            <person name="Lapidus A."/>
            <person name="Glavina del Rio T."/>
            <person name="Dalin E."/>
            <person name="Tice H."/>
            <person name="Bruce D."/>
            <person name="Goodwin L."/>
            <person name="Pitluck S."/>
            <person name="Peters L."/>
            <person name="Ovchinnikova G."/>
            <person name="Lu M."/>
            <person name="Kyrpides N."/>
            <person name="Mavromatis K."/>
            <person name="Ivanova N."/>
            <person name="Brettin T."/>
            <person name="Detter J.C."/>
            <person name="Han C."/>
            <person name="Larimer F."/>
            <person name="Land M."/>
            <person name="Hauser L."/>
            <person name="Markowitz V."/>
            <person name="Cheng J.-F."/>
            <person name="Hugenholtz P."/>
            <person name="Woyke T."/>
            <person name="Wu D."/>
            <person name="Spring S."/>
            <person name="Lang E."/>
            <person name="Kopitz M."/>
            <person name="Brambilla E."/>
            <person name="Klenk H.-P."/>
            <person name="Eisen J.A."/>
        </authorList>
    </citation>
    <scope>NUCLEOTIDE SEQUENCE [LARGE SCALE GENOMIC DNA]</scope>
    <source>
        <strain evidence="7">ATCC 23117 / DSM 6794 / NBRC 15988 / NCIMB 1366 / Sio-4</strain>
    </source>
</reference>
<name>I4ANV6_BERLS</name>
<dbReference type="eggNOG" id="COG0547">
    <property type="taxonomic scope" value="Bacteria"/>
</dbReference>
<feature type="binding site" evidence="3">
    <location>
        <begin position="107"/>
        <end position="115"/>
    </location>
    <ligand>
        <name>5-phospho-alpha-D-ribose 1-diphosphate</name>
        <dbReference type="ChEBI" id="CHEBI:58017"/>
    </ligand>
</feature>
<sequence length="338" mass="37219">MKNILNHLYEHHTITREEAKNLLLQMANGEYNQLQIASFLTVFNMRSITVDELLGFRDAMLETCLRVDLSAYDAIDLCGTGGDGKNTFNISTISSFVLAGADVKVAKHGNYGVSSPCGSSNVLEHLGVVFMTDESILQRQIEEANICFLHAPLFHPAAKAVAPVRLRLGVKTFFNMLGPMVNPAFVKRQMIGVFSLELARLYAYLYQKQENSQFSIVHSLAGYDEISLTSPFKLISNKGEFIISPKELGAKVLNPNQIEGGNTIDEAAKIFLNILKNEGTEAQKEVVLVNSAMAIQTALRGKKELSFEDAKATAQESLESGKAFESLQKLLKLSPQLV</sequence>
<dbReference type="NCBIfam" id="TIGR01245">
    <property type="entry name" value="trpD"/>
    <property type="match status" value="1"/>
</dbReference>
<dbReference type="PATRIC" id="fig|880071.3.peg.3315"/>
<dbReference type="EC" id="2.4.2.18" evidence="3"/>
<dbReference type="SUPFAM" id="SSF52418">
    <property type="entry name" value="Nucleoside phosphorylase/phosphoribosyltransferase catalytic domain"/>
    <property type="match status" value="1"/>
</dbReference>
<organism evidence="6 7">
    <name type="scientific">Bernardetia litoralis (strain ATCC 23117 / DSM 6794 / NBRC 15988 / NCIMB 1366 / Fx l1 / Sio-4)</name>
    <name type="common">Flexibacter litoralis</name>
    <dbReference type="NCBI Taxonomy" id="880071"/>
    <lineage>
        <taxon>Bacteria</taxon>
        <taxon>Pseudomonadati</taxon>
        <taxon>Bacteroidota</taxon>
        <taxon>Cytophagia</taxon>
        <taxon>Cytophagales</taxon>
        <taxon>Bernardetiaceae</taxon>
        <taxon>Bernardetia</taxon>
    </lineage>
</organism>
<dbReference type="PANTHER" id="PTHR43285">
    <property type="entry name" value="ANTHRANILATE PHOSPHORIBOSYLTRANSFERASE"/>
    <property type="match status" value="1"/>
</dbReference>
<dbReference type="InterPro" id="IPR000312">
    <property type="entry name" value="Glycosyl_Trfase_fam3"/>
</dbReference>
<keyword evidence="3" id="KW-0028">Amino-acid biosynthesis</keyword>
<feature type="binding site" evidence="3">
    <location>
        <position position="91"/>
    </location>
    <ligand>
        <name>Mg(2+)</name>
        <dbReference type="ChEBI" id="CHEBI:18420"/>
        <label>1</label>
    </ligand>
</feature>
<feature type="binding site" evidence="3">
    <location>
        <position position="87"/>
    </location>
    <ligand>
        <name>5-phospho-alpha-D-ribose 1-diphosphate</name>
        <dbReference type="ChEBI" id="CHEBI:58017"/>
    </ligand>
</feature>
<dbReference type="InterPro" id="IPR005940">
    <property type="entry name" value="Anthranilate_Pribosyl_Tfrase"/>
</dbReference>
<accession>I4ANV6</accession>
<dbReference type="SUPFAM" id="SSF47648">
    <property type="entry name" value="Nucleoside phosphorylase/phosphoribosyltransferase N-terminal domain"/>
    <property type="match status" value="1"/>
</dbReference>
<dbReference type="InterPro" id="IPR035902">
    <property type="entry name" value="Nuc_phospho_transferase"/>
</dbReference>
<proteinExistence type="inferred from homology"/>
<feature type="binding site" evidence="3">
    <location>
        <begin position="89"/>
        <end position="92"/>
    </location>
    <ligand>
        <name>5-phospho-alpha-D-ribose 1-diphosphate</name>
        <dbReference type="ChEBI" id="CHEBI:58017"/>
    </ligand>
</feature>
<evidence type="ECO:0000256" key="3">
    <source>
        <dbReference type="HAMAP-Rule" id="MF_00211"/>
    </source>
</evidence>
<feature type="binding site" evidence="3">
    <location>
        <position position="225"/>
    </location>
    <ligand>
        <name>Mg(2+)</name>
        <dbReference type="ChEBI" id="CHEBI:18420"/>
        <label>2</label>
    </ligand>
</feature>
<dbReference type="Pfam" id="PF00591">
    <property type="entry name" value="Glycos_transf_3"/>
    <property type="match status" value="1"/>
</dbReference>
<dbReference type="GO" id="GO:0000287">
    <property type="term" value="F:magnesium ion binding"/>
    <property type="evidence" value="ECO:0007669"/>
    <property type="project" value="UniProtKB-UniRule"/>
</dbReference>
<dbReference type="STRING" id="880071.Fleli_3312"/>
<dbReference type="RefSeq" id="WP_014799069.1">
    <property type="nucleotide sequence ID" value="NC_018018.1"/>
</dbReference>